<dbReference type="SUPFAM" id="SSF56112">
    <property type="entry name" value="Protein kinase-like (PK-like)"/>
    <property type="match status" value="1"/>
</dbReference>
<evidence type="ECO:0000313" key="2">
    <source>
        <dbReference type="Proteomes" id="UP000540412"/>
    </source>
</evidence>
<evidence type="ECO:0008006" key="3">
    <source>
        <dbReference type="Google" id="ProtNLM"/>
    </source>
</evidence>
<reference evidence="1 2" key="1">
    <citation type="submission" date="2020-08" db="EMBL/GenBank/DDBJ databases">
        <title>Sequencing the genomes of 1000 actinobacteria strains.</title>
        <authorList>
            <person name="Klenk H.-P."/>
        </authorList>
    </citation>
    <scope>NUCLEOTIDE SEQUENCE [LARGE SCALE GENOMIC DNA]</scope>
    <source>
        <strain evidence="1 2">DSM 43582</strain>
    </source>
</reference>
<dbReference type="InterPro" id="IPR027417">
    <property type="entry name" value="P-loop_NTPase"/>
</dbReference>
<dbReference type="EMBL" id="JACHIT010000002">
    <property type="protein sequence ID" value="MBB5916709.1"/>
    <property type="molecule type" value="Genomic_DNA"/>
</dbReference>
<proteinExistence type="predicted"/>
<dbReference type="AlphaFoldDB" id="A0A7W9PJF3"/>
<keyword evidence="2" id="KW-1185">Reference proteome</keyword>
<accession>A0A7W9PJF3</accession>
<dbReference type="Gene3D" id="3.40.50.300">
    <property type="entry name" value="P-loop containing nucleotide triphosphate hydrolases"/>
    <property type="match status" value="1"/>
</dbReference>
<evidence type="ECO:0000313" key="1">
    <source>
        <dbReference type="EMBL" id="MBB5916709.1"/>
    </source>
</evidence>
<dbReference type="Pfam" id="PF13671">
    <property type="entry name" value="AAA_33"/>
    <property type="match status" value="1"/>
</dbReference>
<dbReference type="InterPro" id="IPR011009">
    <property type="entry name" value="Kinase-like_dom_sf"/>
</dbReference>
<gene>
    <name evidence="1" type="ORF">BJY24_005621</name>
</gene>
<protein>
    <recommendedName>
        <fullName evidence="3">Gluconate kinase</fullName>
    </recommendedName>
</protein>
<dbReference type="SUPFAM" id="SSF52540">
    <property type="entry name" value="P-loop containing nucleoside triphosphate hydrolases"/>
    <property type="match status" value="1"/>
</dbReference>
<dbReference type="RefSeq" id="WP_040754137.1">
    <property type="nucleotide sequence ID" value="NZ_JACHIT010000002.1"/>
</dbReference>
<dbReference type="PANTHER" id="PTHR43883:SF1">
    <property type="entry name" value="GLUCONOKINASE"/>
    <property type="match status" value="1"/>
</dbReference>
<dbReference type="Proteomes" id="UP000540412">
    <property type="component" value="Unassembled WGS sequence"/>
</dbReference>
<dbReference type="PANTHER" id="PTHR43883">
    <property type="entry name" value="SLR0207 PROTEIN"/>
    <property type="match status" value="1"/>
</dbReference>
<sequence>MEATPRDEPFAVLHETHSAVVLLCGDRAYKMKKPVVTDFLDFGSLERREHACARELELNRRLAPDAYLGVGRLTDPSGGPGEPVLVMRRMPGAARLSAVLAGPGATGNTLSALVGMLTRFHDGARRGPEIDRAATADAVRARWAALLRGLTDPPVPAERAHRIDRLATRYLDGRTTLFDSRIATHRIVDGHGDLHAGDIYVLPDGFRVLDCLDFDDELRHVDRLDDIAFLAMDLEFLGHPDLADSLMDQYVTATADPAPSSLRHHYLAYRATVRAKVNCIRHRQGAPDAAEHATRHLDLAIHHLTAGAVRMALVGGLPGTGKSTVAQALAHRTGATVLSTDHIRAGQRTQGTLTGASGAYSRGAYSPQARAQVYAALRAEARALLEGGHSVVLDASWTDADERRRVTNLATGTAADMIELCCTAPLSVTSSRIAARSGGESEATPAIASAMAADRAPWDSALPLDTTQPLTETIHTAMRAWQRSSDHTP</sequence>
<dbReference type="InterPro" id="IPR052732">
    <property type="entry name" value="Cell-binding_unc_protein"/>
</dbReference>
<organism evidence="1 2">
    <name type="scientific">Nocardia transvalensis</name>
    <dbReference type="NCBI Taxonomy" id="37333"/>
    <lineage>
        <taxon>Bacteria</taxon>
        <taxon>Bacillati</taxon>
        <taxon>Actinomycetota</taxon>
        <taxon>Actinomycetes</taxon>
        <taxon>Mycobacteriales</taxon>
        <taxon>Nocardiaceae</taxon>
        <taxon>Nocardia</taxon>
    </lineage>
</organism>
<name>A0A7W9PJF3_9NOCA</name>
<comment type="caution">
    <text evidence="1">The sequence shown here is derived from an EMBL/GenBank/DDBJ whole genome shotgun (WGS) entry which is preliminary data.</text>
</comment>